<evidence type="ECO:0000313" key="4">
    <source>
        <dbReference type="Proteomes" id="UP000256980"/>
    </source>
</evidence>
<accession>A0A3D9GZ27</accession>
<protein>
    <submittedName>
        <fullName evidence="3">Uncharacterized protein DUF4476</fullName>
    </submittedName>
</protein>
<dbReference type="AlphaFoldDB" id="A0A3D9GZ27"/>
<feature type="chain" id="PRO_5017719566" evidence="1">
    <location>
        <begin position="19"/>
        <end position="299"/>
    </location>
</feature>
<dbReference type="EMBL" id="QRDV01000009">
    <property type="protein sequence ID" value="RED42211.1"/>
    <property type="molecule type" value="Genomic_DNA"/>
</dbReference>
<dbReference type="InterPro" id="IPR028011">
    <property type="entry name" value="DUF4476"/>
</dbReference>
<feature type="signal peptide" evidence="1">
    <location>
        <begin position="1"/>
        <end position="18"/>
    </location>
</feature>
<name>A0A3D9GZ27_9FLAO</name>
<organism evidence="3 4">
    <name type="scientific">Winogradskyella eximia</name>
    <dbReference type="NCBI Taxonomy" id="262006"/>
    <lineage>
        <taxon>Bacteria</taxon>
        <taxon>Pseudomonadati</taxon>
        <taxon>Bacteroidota</taxon>
        <taxon>Flavobacteriia</taxon>
        <taxon>Flavobacteriales</taxon>
        <taxon>Flavobacteriaceae</taxon>
        <taxon>Winogradskyella</taxon>
    </lineage>
</organism>
<dbReference type="Pfam" id="PF14771">
    <property type="entry name" value="DUF4476"/>
    <property type="match status" value="1"/>
</dbReference>
<dbReference type="Proteomes" id="UP000256980">
    <property type="component" value="Unassembled WGS sequence"/>
</dbReference>
<gene>
    <name evidence="3" type="ORF">DFQ10_109106</name>
</gene>
<sequence length="299" mass="33361">MKKITVLTLLLFSIFLSAQESRLTIFSEDGDAFYVILNSVRQNEEPVINIAVDYLVNEYYDTKIIFANDSIPTIEKKHLMVVDVDNKRGEFVYKIKTTKRGKKLRFFSFTPFQAILPPPSNVSVIHYNAIPLGPIQTTTQTTTTTTSSGNGDQININVGVNANDTNIGVGINVNSGGSTTTQTTTTTTIEPTNTVIVEDTGCYAMSRNDFSQALTSIKNKTFSDSKLTLAKQITKGNCLTSAQISQIIGLFDFEDSRLEYAKFAYTFCFNPENYWKVNDAFQFESTIDDLNEYIESLGH</sequence>
<evidence type="ECO:0000259" key="2">
    <source>
        <dbReference type="Pfam" id="PF14771"/>
    </source>
</evidence>
<reference evidence="3 4" key="1">
    <citation type="submission" date="2018-07" db="EMBL/GenBank/DDBJ databases">
        <title>Genomic Encyclopedia of Type Strains, Phase III (KMG-III): the genomes of soil and plant-associated and newly described type strains.</title>
        <authorList>
            <person name="Whitman W."/>
        </authorList>
    </citation>
    <scope>NUCLEOTIDE SEQUENCE [LARGE SCALE GENOMIC DNA]</scope>
    <source>
        <strain evidence="3 4">CECT 7946</strain>
    </source>
</reference>
<proteinExistence type="predicted"/>
<evidence type="ECO:0000256" key="1">
    <source>
        <dbReference type="SAM" id="SignalP"/>
    </source>
</evidence>
<evidence type="ECO:0000313" key="3">
    <source>
        <dbReference type="EMBL" id="RED42211.1"/>
    </source>
</evidence>
<dbReference type="RefSeq" id="WP_115818568.1">
    <property type="nucleotide sequence ID" value="NZ_QRDV01000009.1"/>
</dbReference>
<keyword evidence="4" id="KW-1185">Reference proteome</keyword>
<comment type="caution">
    <text evidence="3">The sequence shown here is derived from an EMBL/GenBank/DDBJ whole genome shotgun (WGS) entry which is preliminary data.</text>
</comment>
<dbReference type="OrthoDB" id="1033069at2"/>
<feature type="domain" description="DUF4476" evidence="2">
    <location>
        <begin position="205"/>
        <end position="294"/>
    </location>
</feature>
<keyword evidence="1" id="KW-0732">Signal</keyword>